<organism evidence="2 3">
    <name type="scientific">Demequina muriae</name>
    <dbReference type="NCBI Taxonomy" id="3051664"/>
    <lineage>
        <taxon>Bacteria</taxon>
        <taxon>Bacillati</taxon>
        <taxon>Actinomycetota</taxon>
        <taxon>Actinomycetes</taxon>
        <taxon>Micrococcales</taxon>
        <taxon>Demequinaceae</taxon>
        <taxon>Demequina</taxon>
    </lineage>
</organism>
<keyword evidence="1" id="KW-0812">Transmembrane</keyword>
<evidence type="ECO:0000313" key="3">
    <source>
        <dbReference type="Proteomes" id="UP001172708"/>
    </source>
</evidence>
<keyword evidence="1" id="KW-0472">Membrane</keyword>
<proteinExistence type="predicted"/>
<evidence type="ECO:0000313" key="2">
    <source>
        <dbReference type="EMBL" id="MDN4480966.1"/>
    </source>
</evidence>
<accession>A0ABT8GI75</accession>
<keyword evidence="3" id="KW-1185">Reference proteome</keyword>
<dbReference type="EMBL" id="JAUHQA010000001">
    <property type="protein sequence ID" value="MDN4480966.1"/>
    <property type="molecule type" value="Genomic_DNA"/>
</dbReference>
<dbReference type="Proteomes" id="UP001172708">
    <property type="component" value="Unassembled WGS sequence"/>
</dbReference>
<gene>
    <name evidence="2" type="ORF">QQX02_08540</name>
</gene>
<dbReference type="RefSeq" id="WP_301142446.1">
    <property type="nucleotide sequence ID" value="NZ_JAUHQA010000001.1"/>
</dbReference>
<feature type="transmembrane region" description="Helical" evidence="1">
    <location>
        <begin position="20"/>
        <end position="42"/>
    </location>
</feature>
<evidence type="ECO:0000256" key="1">
    <source>
        <dbReference type="SAM" id="Phobius"/>
    </source>
</evidence>
<comment type="caution">
    <text evidence="2">The sequence shown here is derived from an EMBL/GenBank/DDBJ whole genome shotgun (WGS) entry which is preliminary data.</text>
</comment>
<keyword evidence="1" id="KW-1133">Transmembrane helix</keyword>
<name>A0ABT8GI75_9MICO</name>
<protein>
    <submittedName>
        <fullName evidence="2">Uncharacterized protein</fullName>
    </submittedName>
</protein>
<sequence length="68" mass="7192">MDADAPAGLMRGWSERRRALWRWGWVALVAGVLFCPVGIVGACSDGDDGGRCETSYASLAGLATGIEY</sequence>
<reference evidence="2" key="1">
    <citation type="submission" date="2023-06" db="EMBL/GenBank/DDBJ databases">
        <title>Egi l300058.</title>
        <authorList>
            <person name="Gao L."/>
            <person name="Fang B.-Z."/>
            <person name="Li W.-J."/>
        </authorList>
    </citation>
    <scope>NUCLEOTIDE SEQUENCE</scope>
    <source>
        <strain evidence="2">EGI L300058</strain>
    </source>
</reference>